<reference evidence="4 5" key="1">
    <citation type="submission" date="2018-09" db="EMBL/GenBank/DDBJ databases">
        <title>Genome sequencing of strain 6GH32-13.</title>
        <authorList>
            <person name="Weon H.-Y."/>
            <person name="Heo J."/>
            <person name="Kwon S.-W."/>
        </authorList>
    </citation>
    <scope>NUCLEOTIDE SEQUENCE [LARGE SCALE GENOMIC DNA]</scope>
    <source>
        <strain evidence="4 5">5GH32-13</strain>
    </source>
</reference>
<dbReference type="GO" id="GO:0016020">
    <property type="term" value="C:membrane"/>
    <property type="evidence" value="ECO:0007669"/>
    <property type="project" value="TreeGrafter"/>
</dbReference>
<evidence type="ECO:0000313" key="4">
    <source>
        <dbReference type="EMBL" id="AXY76978.1"/>
    </source>
</evidence>
<evidence type="ECO:0000256" key="2">
    <source>
        <dbReference type="ARBA" id="ARBA00022840"/>
    </source>
</evidence>
<dbReference type="Pfam" id="PF00501">
    <property type="entry name" value="AMP-binding"/>
    <property type="match status" value="1"/>
</dbReference>
<dbReference type="CDD" id="cd05907">
    <property type="entry name" value="VL_LC_FACS_like"/>
    <property type="match status" value="1"/>
</dbReference>
<dbReference type="InterPro" id="IPR042099">
    <property type="entry name" value="ANL_N_sf"/>
</dbReference>
<dbReference type="AlphaFoldDB" id="A0A3B7MS44"/>
<feature type="domain" description="AMP-dependent synthetase/ligase" evidence="3">
    <location>
        <begin position="28"/>
        <end position="422"/>
    </location>
</feature>
<dbReference type="InterPro" id="IPR000873">
    <property type="entry name" value="AMP-dep_synth/lig_dom"/>
</dbReference>
<proteinExistence type="predicted"/>
<dbReference type="RefSeq" id="WP_119052854.1">
    <property type="nucleotide sequence ID" value="NZ_CP032157.1"/>
</dbReference>
<dbReference type="PANTHER" id="PTHR43272">
    <property type="entry name" value="LONG-CHAIN-FATTY-ACID--COA LIGASE"/>
    <property type="match status" value="1"/>
</dbReference>
<name>A0A3B7MS44_9BACT</name>
<dbReference type="PRINTS" id="PR00154">
    <property type="entry name" value="AMPBINDING"/>
</dbReference>
<accession>A0A3B7MS44</accession>
<dbReference type="InterPro" id="IPR020845">
    <property type="entry name" value="AMP-binding_CS"/>
</dbReference>
<keyword evidence="2" id="KW-0067">ATP-binding</keyword>
<dbReference type="OrthoDB" id="9778383at2"/>
<dbReference type="Proteomes" id="UP000263900">
    <property type="component" value="Chromosome"/>
</dbReference>
<keyword evidence="1" id="KW-0547">Nucleotide-binding</keyword>
<dbReference type="GO" id="GO:0005524">
    <property type="term" value="F:ATP binding"/>
    <property type="evidence" value="ECO:0007669"/>
    <property type="project" value="UniProtKB-KW"/>
</dbReference>
<sequence length="601" mass="68077">MTEPRRLFDCLQYHLERTPLPDMLAGKENGQWRSYSTQQVKETVDKLSAGLLNLGISAGDSTAEGRDKITVISKNRPEWLMLDMAVQQIGAVLTPVYPTISVPELEFILQDAQVKMVFVNDEDLYHKVMHVKDSVPSLKEIYTFEQVPNAKHWKEILSLGDATAAEKVRTIAASIQFEDLATIIYTSGTTGKPKGVMLSHRNLISNVMDSIPCFPPGENMRALSFLPLNHVFERMVSYIYLFKGTSIYYAESLETIGDNLKEVKPTMFTTVPRLLEKVYDRIMAKGAELTGIKRKLFFWAHDLATRFEINKNMGIGYRMQLALANKLIFSKWREALGNNLLCIVTGGAACQVRLIRIFTAAGIPIMEGYGLTETSPVISVNRYQEEGRMFGTVGPLINHVEVKIAEDGEILCKGPNIMMGYYKRPDLTSDSVVDGWYHTGDIGMLVDNKFLKITDRKKEMFKTSGGKYVAPLPIENKLKESPFVEQVMVVGSERKFVGALIVPSLSNLKDWARQQGIQTTALPQLIKDPKVIHLYKDLVESFNKYFNHVEQIKKFELLPDEWSVETGEMTPKLSLKRKVIMEKFRDAIERIYHDVRPEAVS</sequence>
<dbReference type="PROSITE" id="PS00455">
    <property type="entry name" value="AMP_BINDING"/>
    <property type="match status" value="1"/>
</dbReference>
<evidence type="ECO:0000256" key="1">
    <source>
        <dbReference type="ARBA" id="ARBA00022741"/>
    </source>
</evidence>
<keyword evidence="4" id="KW-0436">Ligase</keyword>
<dbReference type="InterPro" id="IPR020459">
    <property type="entry name" value="AMP-binding"/>
</dbReference>
<dbReference type="EMBL" id="CP032157">
    <property type="protein sequence ID" value="AXY76978.1"/>
    <property type="molecule type" value="Genomic_DNA"/>
</dbReference>
<dbReference type="Pfam" id="PF23562">
    <property type="entry name" value="AMP-binding_C_3"/>
    <property type="match status" value="1"/>
</dbReference>
<organism evidence="4 5">
    <name type="scientific">Paraflavitalea soli</name>
    <dbReference type="NCBI Taxonomy" id="2315862"/>
    <lineage>
        <taxon>Bacteria</taxon>
        <taxon>Pseudomonadati</taxon>
        <taxon>Bacteroidota</taxon>
        <taxon>Chitinophagia</taxon>
        <taxon>Chitinophagales</taxon>
        <taxon>Chitinophagaceae</taxon>
        <taxon>Paraflavitalea</taxon>
    </lineage>
</organism>
<dbReference type="Gene3D" id="3.40.50.12780">
    <property type="entry name" value="N-terminal domain of ligase-like"/>
    <property type="match status" value="1"/>
</dbReference>
<protein>
    <submittedName>
        <fullName evidence="4">Long-chain fatty acid--CoA ligase</fullName>
    </submittedName>
</protein>
<dbReference type="KEGG" id="pseg:D3H65_24645"/>
<evidence type="ECO:0000313" key="5">
    <source>
        <dbReference type="Proteomes" id="UP000263900"/>
    </source>
</evidence>
<keyword evidence="5" id="KW-1185">Reference proteome</keyword>
<evidence type="ECO:0000259" key="3">
    <source>
        <dbReference type="Pfam" id="PF00501"/>
    </source>
</evidence>
<dbReference type="PANTHER" id="PTHR43272:SF33">
    <property type="entry name" value="AMP-BINDING DOMAIN-CONTAINING PROTEIN-RELATED"/>
    <property type="match status" value="1"/>
</dbReference>
<dbReference type="SUPFAM" id="SSF56801">
    <property type="entry name" value="Acetyl-CoA synthetase-like"/>
    <property type="match status" value="1"/>
</dbReference>
<dbReference type="GO" id="GO:0004467">
    <property type="term" value="F:long-chain fatty acid-CoA ligase activity"/>
    <property type="evidence" value="ECO:0007669"/>
    <property type="project" value="TreeGrafter"/>
</dbReference>
<gene>
    <name evidence="4" type="ORF">D3H65_24645</name>
</gene>